<comment type="caution">
    <text evidence="2">The sequence shown here is derived from an EMBL/GenBank/DDBJ whole genome shotgun (WGS) entry which is preliminary data.</text>
</comment>
<feature type="non-terminal residue" evidence="2">
    <location>
        <position position="1"/>
    </location>
</feature>
<proteinExistence type="predicted"/>
<evidence type="ECO:0000259" key="1">
    <source>
        <dbReference type="Pfam" id="PF12770"/>
    </source>
</evidence>
<evidence type="ECO:0000313" key="2">
    <source>
        <dbReference type="EMBL" id="NER28689.1"/>
    </source>
</evidence>
<accession>A0A6B3N6E0</accession>
<dbReference type="Pfam" id="PF12770">
    <property type="entry name" value="CHAT"/>
    <property type="match status" value="1"/>
</dbReference>
<dbReference type="InterPro" id="IPR024983">
    <property type="entry name" value="CHAT_dom"/>
</dbReference>
<reference evidence="2" key="1">
    <citation type="submission" date="2019-11" db="EMBL/GenBank/DDBJ databases">
        <title>Genomic insights into an expanded diversity of filamentous marine cyanobacteria reveals the extraordinary biosynthetic potential of Moorea and Okeania.</title>
        <authorList>
            <person name="Ferreira Leao T."/>
            <person name="Wang M."/>
            <person name="Moss N."/>
            <person name="Da Silva R."/>
            <person name="Sanders J."/>
            <person name="Nurk S."/>
            <person name="Gurevich A."/>
            <person name="Humphrey G."/>
            <person name="Reher R."/>
            <person name="Zhu Q."/>
            <person name="Belda-Ferre P."/>
            <person name="Glukhov E."/>
            <person name="Rex R."/>
            <person name="Dorrestein P.C."/>
            <person name="Knight R."/>
            <person name="Pevzner P."/>
            <person name="Gerwick W.H."/>
            <person name="Gerwick L."/>
        </authorList>
    </citation>
    <scope>NUCLEOTIDE SEQUENCE</scope>
    <source>
        <strain evidence="2">SIO1C4</strain>
    </source>
</reference>
<protein>
    <submittedName>
        <fullName evidence="2">CHAT domain-containing protein</fullName>
    </submittedName>
</protein>
<gene>
    <name evidence="2" type="ORF">F6J89_13905</name>
</gene>
<dbReference type="AlphaFoldDB" id="A0A6B3N6E0"/>
<name>A0A6B3N6E0_9CYAN</name>
<sequence length="475" mass="53864">CDRNVSFEIGDASLNGTAGAITTGVDNSILPPQSFPGPFSQGDPPSEIQIITSEPAITGTIDILPSEPTNPEPLSIPDELPIQEIQNQLQRIEEATGVNPAIVYVSFWPKGIDEEIRKRQASSDPEDIVSSDDILSVSGKEDIDNYQLELVLITKDGEPIREVVDTTRKDVLREAQKLREALRYGSQIEDQEYKYQYKEPATKLFNWLIKKLECHLRFRNIENLVFKMPKGLRNIPLAVLFDEKEGKFLVEKEYTVGLIPSLRLTDTRLVDVRDIKILAMGNSKHLNLAKEEIEAIKTSSGSRVSEVLLDENFTWNEVKSKLNKKTPGIIHLATHATFNTENYEDSYINFWESIVTFPQLRELKWNDPPIELLVLSACETSLGTQEEKAEFGFAGLANRLGVKSVLGSLWLADEKGTQKLMEYFYEELFKEEKTTDNKKITKAEALQKAQRKLLKNVELDHPYYWSGFTIIGNPW</sequence>
<organism evidence="2">
    <name type="scientific">Symploca sp. SIO1C4</name>
    <dbReference type="NCBI Taxonomy" id="2607765"/>
    <lineage>
        <taxon>Bacteria</taxon>
        <taxon>Bacillati</taxon>
        <taxon>Cyanobacteriota</taxon>
        <taxon>Cyanophyceae</taxon>
        <taxon>Coleofasciculales</taxon>
        <taxon>Coleofasciculaceae</taxon>
        <taxon>Symploca</taxon>
    </lineage>
</organism>
<dbReference type="EMBL" id="JAAHFQ010000248">
    <property type="protein sequence ID" value="NER28689.1"/>
    <property type="molecule type" value="Genomic_DNA"/>
</dbReference>
<feature type="domain" description="CHAT" evidence="1">
    <location>
        <begin position="199"/>
        <end position="473"/>
    </location>
</feature>